<dbReference type="EMBL" id="AP019314">
    <property type="protein sequence ID" value="BBH42475.1"/>
    <property type="molecule type" value="Genomic_DNA"/>
</dbReference>
<dbReference type="Proteomes" id="UP000278152">
    <property type="component" value="Chromosome"/>
</dbReference>
<dbReference type="KEGG" id="mvz:myaer102_51300"/>
<evidence type="ECO:0000313" key="1">
    <source>
        <dbReference type="EMBL" id="BBH42475.1"/>
    </source>
</evidence>
<reference evidence="1 2" key="1">
    <citation type="submission" date="2018-11" db="EMBL/GenBank/DDBJ databases">
        <title>Complete genome sequence of Microcystis aeruginosa NIES-102.</title>
        <authorList>
            <person name="Yamaguchi H."/>
            <person name="Suzuki S."/>
            <person name="Kawachi M."/>
        </authorList>
    </citation>
    <scope>NUCLEOTIDE SEQUENCE [LARGE SCALE GENOMIC DNA]</scope>
    <source>
        <strain evidence="1 2">NIES-102</strain>
    </source>
</reference>
<dbReference type="RefSeq" id="WP_002797876.1">
    <property type="nucleotide sequence ID" value="NZ_AP019314.1"/>
</dbReference>
<accession>A0A3G9K7R2</accession>
<proteinExistence type="predicted"/>
<gene>
    <name evidence="1" type="ORF">myaer102_51300</name>
</gene>
<dbReference type="AlphaFoldDB" id="A0A3G9K7R2"/>
<name>A0A3G9K7R2_MICVR</name>
<organism evidence="1 2">
    <name type="scientific">Microcystis viridis NIES-102</name>
    <dbReference type="NCBI Taxonomy" id="213615"/>
    <lineage>
        <taxon>Bacteria</taxon>
        <taxon>Bacillati</taxon>
        <taxon>Cyanobacteriota</taxon>
        <taxon>Cyanophyceae</taxon>
        <taxon>Oscillatoriophycideae</taxon>
        <taxon>Chroococcales</taxon>
        <taxon>Microcystaceae</taxon>
        <taxon>Microcystis</taxon>
    </lineage>
</organism>
<evidence type="ECO:0000313" key="2">
    <source>
        <dbReference type="Proteomes" id="UP000278152"/>
    </source>
</evidence>
<sequence length="57" mass="6957">MDKENLVLWKQRIFEYQQSTREQKQLQQRALFDLPRQTWHTPNEIDPFVLILTGTIN</sequence>
<protein>
    <submittedName>
        <fullName evidence="1">Uncharacterized protein</fullName>
    </submittedName>
</protein>